<dbReference type="PRINTS" id="PR00371">
    <property type="entry name" value="FPNCR"/>
</dbReference>
<dbReference type="PRINTS" id="PR00406">
    <property type="entry name" value="CYTB5RDTASE"/>
</dbReference>
<dbReference type="SUPFAM" id="SSF52343">
    <property type="entry name" value="Ferredoxin reductase-like, C-terminal NADP-linked domain"/>
    <property type="match status" value="1"/>
</dbReference>
<dbReference type="Pfam" id="PF00175">
    <property type="entry name" value="NAD_binding_1"/>
    <property type="match status" value="1"/>
</dbReference>
<evidence type="ECO:0000256" key="1">
    <source>
        <dbReference type="ARBA" id="ARBA00006401"/>
    </source>
</evidence>
<dbReference type="InterPro" id="IPR000971">
    <property type="entry name" value="Globin"/>
</dbReference>
<evidence type="ECO:0000256" key="4">
    <source>
        <dbReference type="ARBA" id="ARBA00022617"/>
    </source>
</evidence>
<accession>A0ABW3DEJ9</accession>
<dbReference type="RefSeq" id="WP_379289381.1">
    <property type="nucleotide sequence ID" value="NZ_JBHTIU010000052.1"/>
</dbReference>
<proteinExistence type="inferred from homology"/>
<feature type="binding site" description="proximal binding residue" evidence="15">
    <location>
        <position position="98"/>
    </location>
    <ligand>
        <name>heme b</name>
        <dbReference type="ChEBI" id="CHEBI:60344"/>
    </ligand>
    <ligandPart>
        <name>Fe</name>
        <dbReference type="ChEBI" id="CHEBI:18248"/>
    </ligandPart>
</feature>
<keyword evidence="11 15" id="KW-0408">Iron</keyword>
<dbReference type="Gene3D" id="3.40.50.80">
    <property type="entry name" value="Nucleotide-binding domain of ferredoxin-NADP reductase (FNR) module"/>
    <property type="match status" value="1"/>
</dbReference>
<feature type="domain" description="FAD-binding FR-type" evidence="17">
    <location>
        <begin position="165"/>
        <end position="276"/>
    </location>
</feature>
<comment type="similarity">
    <text evidence="1 15">In the C-terminal section; belongs to the flavoprotein pyridine nucleotide cytochrome reductase family.</text>
</comment>
<dbReference type="PANTHER" id="PTHR43396">
    <property type="entry name" value="FLAVOHEMOPROTEIN"/>
    <property type="match status" value="1"/>
</dbReference>
<dbReference type="CDD" id="cd06184">
    <property type="entry name" value="flavohem_like_fad_nad_binding"/>
    <property type="match status" value="1"/>
</dbReference>
<dbReference type="SUPFAM" id="SSF46458">
    <property type="entry name" value="Globin-like"/>
    <property type="match status" value="1"/>
</dbReference>
<dbReference type="InterPro" id="IPR012292">
    <property type="entry name" value="Globin/Proto"/>
</dbReference>
<feature type="active site" description="Charge relay system" evidence="15">
    <location>
        <position position="108"/>
    </location>
</feature>
<keyword evidence="7 15" id="KW-0479">Metal-binding</keyword>
<keyword evidence="15" id="KW-0216">Detoxification</keyword>
<keyword evidence="3 15" id="KW-0813">Transport</keyword>
<evidence type="ECO:0000256" key="12">
    <source>
        <dbReference type="ARBA" id="ARBA00023027"/>
    </source>
</evidence>
<dbReference type="PROSITE" id="PS51384">
    <property type="entry name" value="FAD_FR"/>
    <property type="match status" value="1"/>
</dbReference>
<feature type="binding site" evidence="15">
    <location>
        <begin position="411"/>
        <end position="414"/>
    </location>
    <ligand>
        <name>FAD</name>
        <dbReference type="ChEBI" id="CHEBI:57692"/>
    </ligand>
</feature>
<dbReference type="Gene3D" id="2.40.30.10">
    <property type="entry name" value="Translation factors"/>
    <property type="match status" value="1"/>
</dbReference>
<protein>
    <recommendedName>
        <fullName evidence="15">Flavohemoprotein</fullName>
    </recommendedName>
    <alternativeName>
        <fullName evidence="15">Flavohemoglobin</fullName>
    </alternativeName>
    <alternativeName>
        <fullName evidence="15">Hemoglobin-like protein</fullName>
    </alternativeName>
    <alternativeName>
        <fullName evidence="15">Nitric oxide dioxygenase</fullName>
        <shortName evidence="15">NO oxygenase</shortName>
        <shortName evidence="15">NOD</shortName>
        <ecNumber evidence="15">1.14.12.17</ecNumber>
    </alternativeName>
</protein>
<evidence type="ECO:0000256" key="2">
    <source>
        <dbReference type="ARBA" id="ARBA00008414"/>
    </source>
</evidence>
<dbReference type="PROSITE" id="PS01033">
    <property type="entry name" value="GLOBIN"/>
    <property type="match status" value="1"/>
</dbReference>
<keyword evidence="4 15" id="KW-0349">Heme</keyword>
<dbReference type="InterPro" id="IPR001709">
    <property type="entry name" value="Flavoprot_Pyr_Nucl_cyt_Rdtase"/>
</dbReference>
<evidence type="ECO:0000256" key="5">
    <source>
        <dbReference type="ARBA" id="ARBA00022621"/>
    </source>
</evidence>
<dbReference type="InterPro" id="IPR017927">
    <property type="entry name" value="FAD-bd_FR_type"/>
</dbReference>
<dbReference type="Proteomes" id="UP001597120">
    <property type="component" value="Unassembled WGS sequence"/>
</dbReference>
<dbReference type="InterPro" id="IPR023950">
    <property type="entry name" value="Hmp"/>
</dbReference>
<evidence type="ECO:0000256" key="6">
    <source>
        <dbReference type="ARBA" id="ARBA00022630"/>
    </source>
</evidence>
<dbReference type="EC" id="1.14.12.17" evidence="15"/>
<evidence type="ECO:0000256" key="9">
    <source>
        <dbReference type="ARBA" id="ARBA00022857"/>
    </source>
</evidence>
<dbReference type="Gene3D" id="1.10.490.10">
    <property type="entry name" value="Globins"/>
    <property type="match status" value="1"/>
</dbReference>
<dbReference type="InterPro" id="IPR039261">
    <property type="entry name" value="FNR_nucleotide-bd"/>
</dbReference>
<dbReference type="InterPro" id="IPR017938">
    <property type="entry name" value="Riboflavin_synthase-like_b-brl"/>
</dbReference>
<keyword evidence="5 15" id="KW-0561">Oxygen transport</keyword>
<evidence type="ECO:0000256" key="3">
    <source>
        <dbReference type="ARBA" id="ARBA00022448"/>
    </source>
</evidence>
<keyword evidence="10 15" id="KW-0560">Oxidoreductase</keyword>
<feature type="binding site" evidence="15">
    <location>
        <begin position="219"/>
        <end position="222"/>
    </location>
    <ligand>
        <name>FAD</name>
        <dbReference type="ChEBI" id="CHEBI:57692"/>
    </ligand>
</feature>
<evidence type="ECO:0000259" key="17">
    <source>
        <dbReference type="PROSITE" id="PS51384"/>
    </source>
</evidence>
<comment type="cofactor">
    <cofactor evidence="15">
        <name>FAD</name>
        <dbReference type="ChEBI" id="CHEBI:57692"/>
    </cofactor>
    <text evidence="15">Binds 1 FAD per subunit.</text>
</comment>
<dbReference type="InterPro" id="IPR009050">
    <property type="entry name" value="Globin-like_sf"/>
</dbReference>
<organism evidence="18 19">
    <name type="scientific">Paenibacillus residui</name>
    <dbReference type="NCBI Taxonomy" id="629724"/>
    <lineage>
        <taxon>Bacteria</taxon>
        <taxon>Bacillati</taxon>
        <taxon>Bacillota</taxon>
        <taxon>Bacilli</taxon>
        <taxon>Bacillales</taxon>
        <taxon>Paenibacillaceae</taxon>
        <taxon>Paenibacillus</taxon>
    </lineage>
</organism>
<comment type="caution">
    <text evidence="18">The sequence shown here is derived from an EMBL/GenBank/DDBJ whole genome shotgun (WGS) entry which is preliminary data.</text>
</comment>
<comment type="similarity">
    <text evidence="2 15">Belongs to the globin family. Two-domain flavohemoproteins subfamily.</text>
</comment>
<dbReference type="SUPFAM" id="SSF63380">
    <property type="entry name" value="Riboflavin synthase domain-like"/>
    <property type="match status" value="1"/>
</dbReference>
<comment type="cofactor">
    <cofactor evidence="15">
        <name>heme b</name>
        <dbReference type="ChEBI" id="CHEBI:60344"/>
    </cofactor>
    <text evidence="15">Binds 1 heme b (iron(II)-protoporphyrin IX) group per subunit.</text>
</comment>
<dbReference type="NCBIfam" id="NF009805">
    <property type="entry name" value="PRK13289.1"/>
    <property type="match status" value="1"/>
</dbReference>
<feature type="domain" description="Globin" evidence="16">
    <location>
        <begin position="14"/>
        <end position="151"/>
    </location>
</feature>
<evidence type="ECO:0000256" key="15">
    <source>
        <dbReference type="HAMAP-Rule" id="MF_01252"/>
    </source>
</evidence>
<keyword evidence="19" id="KW-1185">Reference proteome</keyword>
<evidence type="ECO:0000256" key="8">
    <source>
        <dbReference type="ARBA" id="ARBA00022827"/>
    </source>
</evidence>
<keyword evidence="12 15" id="KW-0520">NAD</keyword>
<evidence type="ECO:0000256" key="10">
    <source>
        <dbReference type="ARBA" id="ARBA00023002"/>
    </source>
</evidence>
<feature type="binding site" evidence="15">
    <location>
        <position position="203"/>
    </location>
    <ligand>
        <name>FAD</name>
        <dbReference type="ChEBI" id="CHEBI:57692"/>
    </ligand>
</feature>
<dbReference type="Pfam" id="PF00042">
    <property type="entry name" value="Globin"/>
    <property type="match status" value="1"/>
</dbReference>
<feature type="site" description="Influences the redox potential of the prosthetic heme and FAD groups" evidence="15">
    <location>
        <position position="97"/>
    </location>
</feature>
<evidence type="ECO:0000313" key="19">
    <source>
        <dbReference type="Proteomes" id="UP001597120"/>
    </source>
</evidence>
<name>A0ABW3DEJ9_9BACL</name>
<keyword evidence="6 15" id="KW-0285">Flavoprotein</keyword>
<gene>
    <name evidence="18" type="primary">hmpA</name>
    <name evidence="15" type="synonym">hmp</name>
    <name evidence="18" type="ORF">ACFQ03_16030</name>
</gene>
<evidence type="ECO:0000259" key="16">
    <source>
        <dbReference type="PROSITE" id="PS01033"/>
    </source>
</evidence>
<feature type="site" description="Influences the redox potential of the prosthetic heme and FAD groups" evidence="15">
    <location>
        <position position="410"/>
    </location>
</feature>
<comment type="catalytic activity">
    <reaction evidence="13 15">
        <text>2 nitric oxide + NADH + 2 O2 = 2 nitrate + NAD(+) + H(+)</text>
        <dbReference type="Rhea" id="RHEA:19469"/>
        <dbReference type="ChEBI" id="CHEBI:15378"/>
        <dbReference type="ChEBI" id="CHEBI:15379"/>
        <dbReference type="ChEBI" id="CHEBI:16480"/>
        <dbReference type="ChEBI" id="CHEBI:17632"/>
        <dbReference type="ChEBI" id="CHEBI:57540"/>
        <dbReference type="ChEBI" id="CHEBI:57945"/>
        <dbReference type="EC" id="1.14.12.17"/>
    </reaction>
</comment>
<evidence type="ECO:0000256" key="14">
    <source>
        <dbReference type="ARBA" id="ARBA00049433"/>
    </source>
</evidence>
<keyword evidence="8 15" id="KW-0274">FAD</keyword>
<keyword evidence="9 15" id="KW-0521">NADP</keyword>
<dbReference type="InterPro" id="IPR001433">
    <property type="entry name" value="OxRdtase_FAD/NAD-bd"/>
</dbReference>
<dbReference type="Pfam" id="PF00970">
    <property type="entry name" value="FAD_binding_6"/>
    <property type="match status" value="1"/>
</dbReference>
<feature type="region of interest" description="Reductase" evidence="15">
    <location>
        <begin position="162"/>
        <end position="428"/>
    </location>
</feature>
<comment type="catalytic activity">
    <reaction evidence="14 15">
        <text>2 nitric oxide + NADPH + 2 O2 = 2 nitrate + NADP(+) + H(+)</text>
        <dbReference type="Rhea" id="RHEA:19465"/>
        <dbReference type="ChEBI" id="CHEBI:15378"/>
        <dbReference type="ChEBI" id="CHEBI:15379"/>
        <dbReference type="ChEBI" id="CHEBI:16480"/>
        <dbReference type="ChEBI" id="CHEBI:17632"/>
        <dbReference type="ChEBI" id="CHEBI:57783"/>
        <dbReference type="ChEBI" id="CHEBI:58349"/>
        <dbReference type="EC" id="1.14.12.17"/>
    </reaction>
</comment>
<comment type="domain">
    <text evidence="15">Consists of two distinct domains; an N-terminal heme-containing oxygen-binding domain and a C-terminal reductase domain with binding sites for FAD and NAD(P)H.</text>
</comment>
<feature type="binding site" evidence="15">
    <location>
        <begin position="289"/>
        <end position="294"/>
    </location>
    <ligand>
        <name>NADP(+)</name>
        <dbReference type="ChEBI" id="CHEBI:58349"/>
    </ligand>
</feature>
<dbReference type="CDD" id="cd14777">
    <property type="entry name" value="Yhb1-globin-like"/>
    <property type="match status" value="1"/>
</dbReference>
<feature type="active site" description="Charge relay system" evidence="15">
    <location>
        <position position="150"/>
    </location>
</feature>
<dbReference type="EMBL" id="JBHTIU010000052">
    <property type="protein sequence ID" value="MFD0870664.1"/>
    <property type="molecule type" value="Genomic_DNA"/>
</dbReference>
<dbReference type="GO" id="GO:0008941">
    <property type="term" value="F:nitric oxide dioxygenase NAD(P)H activity"/>
    <property type="evidence" value="ECO:0007669"/>
    <property type="project" value="UniProtKB-EC"/>
</dbReference>
<dbReference type="InterPro" id="IPR008333">
    <property type="entry name" value="Cbr1-like_FAD-bd_dom"/>
</dbReference>
<reference evidence="19" key="1">
    <citation type="journal article" date="2019" name="Int. J. Syst. Evol. Microbiol.">
        <title>The Global Catalogue of Microorganisms (GCM) 10K type strain sequencing project: providing services to taxonomists for standard genome sequencing and annotation.</title>
        <authorList>
            <consortium name="The Broad Institute Genomics Platform"/>
            <consortium name="The Broad Institute Genome Sequencing Center for Infectious Disease"/>
            <person name="Wu L."/>
            <person name="Ma J."/>
        </authorList>
    </citation>
    <scope>NUCLEOTIDE SEQUENCE [LARGE SCALE GENOMIC DNA]</scope>
    <source>
        <strain evidence="19">CCUG 57263</strain>
    </source>
</reference>
<evidence type="ECO:0000256" key="7">
    <source>
        <dbReference type="ARBA" id="ARBA00022723"/>
    </source>
</evidence>
<evidence type="ECO:0000313" key="18">
    <source>
        <dbReference type="EMBL" id="MFD0870664.1"/>
    </source>
</evidence>
<comment type="function">
    <text evidence="15">Is involved in NO detoxification in an aerobic process, termed nitric oxide dioxygenase (NOD) reaction that utilizes O(2) and NAD(P)H to convert NO to nitrate, which protects the bacterium from various noxious nitrogen compounds. Therefore, plays a central role in the inducible response to nitrosative stress.</text>
</comment>
<feature type="site" description="Involved in heme-bound ligand stabilization and O-O bond activation" evidence="15">
    <location>
        <position position="42"/>
    </location>
</feature>
<sequence>MKSVQSLERRRYIMLSQQTIETIKATVPVLQEHGEEITGRFYKLMFANHPELLNIFNHANQHKGRQQAALAQAVLAAAQNIDKLEAILPAVIQIAHKHRSLGVLPEHYPIVGKHLLLAIQDVLGELASKEIIQAWTEAYETIAQAFIQVEKGMYEESSRQPGGWEGFREFKVIRKIKESEVITSFYLQPADNGELASFEPGQYVSVKLEIPGQQYTHIRQYSLSDKPGTGYYRISVKREDGIDGKPDGVVSHYLHHSVQEGDILALSAPAGHFTMDRQSERPIVLISGGVGLTPMISMLNSLAASPNNRPTTFFIHAARNSSTHAMKEHVARLTAENDWLRSYVCYSRPTAEDRSNGLYDKDGNIDLPWLQSIVPGTDCDFYLCGPVPMLRTVYRALAEWGVAADRIHYECFGPDIALASEVRTESVR</sequence>
<dbReference type="PANTHER" id="PTHR43396:SF3">
    <property type="entry name" value="FLAVOHEMOPROTEIN"/>
    <property type="match status" value="1"/>
</dbReference>
<evidence type="ECO:0000256" key="11">
    <source>
        <dbReference type="ARBA" id="ARBA00023004"/>
    </source>
</evidence>
<dbReference type="HAMAP" id="MF_01252">
    <property type="entry name" value="Hmp"/>
    <property type="match status" value="1"/>
</dbReference>
<evidence type="ECO:0000256" key="13">
    <source>
        <dbReference type="ARBA" id="ARBA00048649"/>
    </source>
</evidence>